<evidence type="ECO:0000256" key="7">
    <source>
        <dbReference type="RuleBase" id="RU004296"/>
    </source>
</evidence>
<evidence type="ECO:0000256" key="8">
    <source>
        <dbReference type="SAM" id="MobiDB-lite"/>
    </source>
</evidence>
<dbReference type="Proteomes" id="UP000253744">
    <property type="component" value="Chromosome"/>
</dbReference>
<dbReference type="InterPro" id="IPR044925">
    <property type="entry name" value="His-Me_finger_sf"/>
</dbReference>
<evidence type="ECO:0000256" key="6">
    <source>
        <dbReference type="ARBA" id="ARBA00022825"/>
    </source>
</evidence>
<evidence type="ECO:0000256" key="3">
    <source>
        <dbReference type="ARBA" id="ARBA00022722"/>
    </source>
</evidence>
<keyword evidence="6 7" id="KW-0720">Serine protease</keyword>
<evidence type="ECO:0000313" key="9">
    <source>
        <dbReference type="EMBL" id="AXG98725.1"/>
    </source>
</evidence>
<dbReference type="STRING" id="1288484.GCA_000348665_00589"/>
<organism evidence="9 10">
    <name type="scientific">Deinococcus wulumuqiensis</name>
    <dbReference type="NCBI Taxonomy" id="980427"/>
    <lineage>
        <taxon>Bacteria</taxon>
        <taxon>Thermotogati</taxon>
        <taxon>Deinococcota</taxon>
        <taxon>Deinococci</taxon>
        <taxon>Deinococcales</taxon>
        <taxon>Deinococcaceae</taxon>
        <taxon>Deinococcus</taxon>
    </lineage>
</organism>
<dbReference type="PANTHER" id="PTHR33607:SF2">
    <property type="entry name" value="ENDONUCLEASE-1"/>
    <property type="match status" value="1"/>
</dbReference>
<evidence type="ECO:0000256" key="2">
    <source>
        <dbReference type="ARBA" id="ARBA00022670"/>
    </source>
</evidence>
<keyword evidence="2 7" id="KW-0645">Protease</keyword>
<dbReference type="EC" id="3.4.21.-" evidence="7"/>
<keyword evidence="3" id="KW-0540">Nuclease</keyword>
<dbReference type="KEGG" id="dwu:DVJ83_05615"/>
<feature type="region of interest" description="Disordered" evidence="8">
    <location>
        <begin position="405"/>
        <end position="455"/>
    </location>
</feature>
<dbReference type="Pfam" id="PF04231">
    <property type="entry name" value="Endonuclease_1"/>
    <property type="match status" value="1"/>
</dbReference>
<evidence type="ECO:0000256" key="4">
    <source>
        <dbReference type="ARBA" id="ARBA00022729"/>
    </source>
</evidence>
<dbReference type="Gene3D" id="2.40.10.10">
    <property type="entry name" value="Trypsin-like serine proteases"/>
    <property type="match status" value="2"/>
</dbReference>
<accession>A0A345IGA3</accession>
<dbReference type="GO" id="GO:0006508">
    <property type="term" value="P:proteolysis"/>
    <property type="evidence" value="ECO:0007669"/>
    <property type="project" value="UniProtKB-KW"/>
</dbReference>
<evidence type="ECO:0000313" key="10">
    <source>
        <dbReference type="Proteomes" id="UP000253744"/>
    </source>
</evidence>
<dbReference type="InterPro" id="IPR007346">
    <property type="entry name" value="Endonuclease-I"/>
</dbReference>
<dbReference type="Pfam" id="PF13365">
    <property type="entry name" value="Trypsin_2"/>
    <property type="match status" value="1"/>
</dbReference>
<evidence type="ECO:0000256" key="1">
    <source>
        <dbReference type="ARBA" id="ARBA00008764"/>
    </source>
</evidence>
<dbReference type="InterPro" id="IPR043504">
    <property type="entry name" value="Peptidase_S1_PA_chymotrypsin"/>
</dbReference>
<dbReference type="InterPro" id="IPR009003">
    <property type="entry name" value="Peptidase_S1_PA"/>
</dbReference>
<dbReference type="AlphaFoldDB" id="A0A345IGA3"/>
<dbReference type="EMBL" id="CP031158">
    <property type="protein sequence ID" value="AXG98725.1"/>
    <property type="molecule type" value="Genomic_DNA"/>
</dbReference>
<dbReference type="SUPFAM" id="SSF54060">
    <property type="entry name" value="His-Me finger endonucleases"/>
    <property type="match status" value="1"/>
</dbReference>
<gene>
    <name evidence="9" type="ORF">DVJ83_05615</name>
</gene>
<dbReference type="PRINTS" id="PR00839">
    <property type="entry name" value="V8PROTEASE"/>
</dbReference>
<keyword evidence="4" id="KW-0732">Signal</keyword>
<comment type="similarity">
    <text evidence="1 7">Belongs to the peptidase S1B family.</text>
</comment>
<reference evidence="9 10" key="1">
    <citation type="submission" date="2018-07" db="EMBL/GenBank/DDBJ databases">
        <title>Complete Genome and Methylome Analysis of Deinococcus wulumuqiensis NEB 479.</title>
        <authorList>
            <person name="Fomenkov A."/>
            <person name="Luyten Y."/>
            <person name="Vincze T."/>
            <person name="Anton B.P."/>
            <person name="Clark T."/>
            <person name="Roberts R.J."/>
            <person name="Morgan R.D."/>
        </authorList>
    </citation>
    <scope>NUCLEOTIDE SEQUENCE [LARGE SCALE GENOMIC DNA]</scope>
    <source>
        <strain evidence="9 10">NEB 479</strain>
    </source>
</reference>
<dbReference type="GO" id="GO:0004518">
    <property type="term" value="F:nuclease activity"/>
    <property type="evidence" value="ECO:0007669"/>
    <property type="project" value="UniProtKB-KW"/>
</dbReference>
<feature type="compositionally biased region" description="Pro residues" evidence="8">
    <location>
        <begin position="409"/>
        <end position="422"/>
    </location>
</feature>
<proteinExistence type="inferred from homology"/>
<feature type="region of interest" description="Disordered" evidence="8">
    <location>
        <begin position="347"/>
        <end position="371"/>
    </location>
</feature>
<evidence type="ECO:0000256" key="5">
    <source>
        <dbReference type="ARBA" id="ARBA00022801"/>
    </source>
</evidence>
<dbReference type="RefSeq" id="WP_114671693.1">
    <property type="nucleotide sequence ID" value="NZ_CP031158.1"/>
</dbReference>
<name>A0A345IGA3_9DEIO</name>
<dbReference type="InterPro" id="IPR008256">
    <property type="entry name" value="Peptidase_S1B"/>
</dbReference>
<keyword evidence="5 7" id="KW-0378">Hydrolase</keyword>
<feature type="compositionally biased region" description="Low complexity" evidence="8">
    <location>
        <begin position="360"/>
        <end position="371"/>
    </location>
</feature>
<dbReference type="PANTHER" id="PTHR33607">
    <property type="entry name" value="ENDONUCLEASE-1"/>
    <property type="match status" value="1"/>
</dbReference>
<sequence>MDPTTPGMDVPSAVLQETQARFIRRDPEREACLQRLNVGGPLAAESPERVEARLTRLGVPQPEAQAVAQGEADVKSVAQHLPEDIRLTAERVLGANDLVNVGYLDQARSCSRAVCRVVIRDSRGRTQGFGTGWLCSPQVMVTNNHVLGDMQTARQSVIEFDYELRGDGTLLERTTFALDPERLFLTSEELDYTFVAVQGDPSGFGWLPLYGSADKNVLGEALSIIQHPSGEPKQVALRENRLVDRLPDFLHYETDTAPGSSGSPVFNDAWEVVALHHSGVPRRNDQGQVLKRNGQPLRTGESGDQIAWVANEGVRVSRLLEDLQSRTDAQGKALVEDILSPVRPPLIGSPQVSPRGPVLAHAPATAAQADPSEAQAARVIDLGTLSAGADGALTVPVTLKFQVQAPETKPAPRPEPAPQPEPLPDDGPDTGTDSGPLTPPPPHTPQPGGKRPYLPADDAQQAERYYAGVTAQTPQARSPQARFLALSQLLTRTHKAQPRYNPSGEVYPWVDVWPDGKLRSIYSASEHDPQEFIAADLAAQERRERLAAQEGLDVDTLEDAVPYNCEHVVPQSWYAKREPMRGDLHHLFSCEPNCNSFRGNTPYFDFPDYGEALRTDCGKREPGEFEPANGKGAVARATLYFLLRYPGVIRTYSERHLHTLLGWHRADPPGEWERHRNAAIFERQGNRNPLIDHPEWADEIAFGEGLGR</sequence>
<dbReference type="SUPFAM" id="SSF50494">
    <property type="entry name" value="Trypsin-like serine proteases"/>
    <property type="match status" value="1"/>
</dbReference>
<protein>
    <recommendedName>
        <fullName evidence="7">Serine protease</fullName>
        <ecNumber evidence="7">3.4.21.-</ecNumber>
    </recommendedName>
</protein>
<dbReference type="GO" id="GO:0008236">
    <property type="term" value="F:serine-type peptidase activity"/>
    <property type="evidence" value="ECO:0007669"/>
    <property type="project" value="UniProtKB-KW"/>
</dbReference>